<gene>
    <name evidence="3" type="ORF">CBER1_07854</name>
</gene>
<dbReference type="Gene3D" id="3.90.226.10">
    <property type="entry name" value="2-enoyl-CoA Hydratase, Chain A, domain 1"/>
    <property type="match status" value="1"/>
</dbReference>
<dbReference type="InterPro" id="IPR029045">
    <property type="entry name" value="ClpP/crotonase-like_dom_sf"/>
</dbReference>
<evidence type="ECO:0000313" key="4">
    <source>
        <dbReference type="Proteomes" id="UP000237631"/>
    </source>
</evidence>
<reference evidence="4" key="1">
    <citation type="journal article" date="2017" name="bioRxiv">
        <title>Conservation of a gene cluster reveals novel cercosporin biosynthetic mechanisms and extends production to the genus Colletotrichum.</title>
        <authorList>
            <person name="de Jonge R."/>
            <person name="Ebert M.K."/>
            <person name="Huitt-Roehl C.R."/>
            <person name="Pal P."/>
            <person name="Suttle J.C."/>
            <person name="Spanner R.E."/>
            <person name="Neubauer J.D."/>
            <person name="Jurick W.M.II."/>
            <person name="Stott K.A."/>
            <person name="Secor G.A."/>
            <person name="Thomma B.P.H.J."/>
            <person name="Van de Peer Y."/>
            <person name="Townsend C.A."/>
            <person name="Bolton M.D."/>
        </authorList>
    </citation>
    <scope>NUCLEOTIDE SEQUENCE [LARGE SCALE GENOMIC DNA]</scope>
    <source>
        <strain evidence="4">CBS538.71</strain>
    </source>
</reference>
<dbReference type="EMBL" id="PNEN01000554">
    <property type="protein sequence ID" value="PPJ54845.1"/>
    <property type="molecule type" value="Genomic_DNA"/>
</dbReference>
<name>A0A2S6C541_9PEZI</name>
<keyword evidence="4" id="KW-1185">Reference proteome</keyword>
<comment type="caution">
    <text evidence="3">The sequence shown here is derived from an EMBL/GenBank/DDBJ whole genome shotgun (WGS) entry which is preliminary data.</text>
</comment>
<evidence type="ECO:0000256" key="1">
    <source>
        <dbReference type="ARBA" id="ARBA00023026"/>
    </source>
</evidence>
<keyword evidence="1" id="KW-0843">Virulence</keyword>
<evidence type="ECO:0008006" key="5">
    <source>
        <dbReference type="Google" id="ProtNLM"/>
    </source>
</evidence>
<dbReference type="CDD" id="cd06558">
    <property type="entry name" value="crotonase-like"/>
    <property type="match status" value="1"/>
</dbReference>
<organism evidence="3 4">
    <name type="scientific">Cercospora berteroae</name>
    <dbReference type="NCBI Taxonomy" id="357750"/>
    <lineage>
        <taxon>Eukaryota</taxon>
        <taxon>Fungi</taxon>
        <taxon>Dikarya</taxon>
        <taxon>Ascomycota</taxon>
        <taxon>Pezizomycotina</taxon>
        <taxon>Dothideomycetes</taxon>
        <taxon>Dothideomycetidae</taxon>
        <taxon>Mycosphaerellales</taxon>
        <taxon>Mycosphaerellaceae</taxon>
        <taxon>Cercospora</taxon>
    </lineage>
</organism>
<protein>
    <recommendedName>
        <fullName evidence="5">Enoyl-CoA hydratase</fullName>
    </recommendedName>
</protein>
<feature type="region of interest" description="Disordered" evidence="2">
    <location>
        <begin position="1"/>
        <end position="22"/>
    </location>
</feature>
<dbReference type="OrthoDB" id="410701at2759"/>
<dbReference type="Proteomes" id="UP000237631">
    <property type="component" value="Unassembled WGS sequence"/>
</dbReference>
<evidence type="ECO:0000313" key="3">
    <source>
        <dbReference type="EMBL" id="PPJ54845.1"/>
    </source>
</evidence>
<dbReference type="SUPFAM" id="SSF52096">
    <property type="entry name" value="ClpP/crotonase"/>
    <property type="match status" value="1"/>
</dbReference>
<sequence length="284" mass="30628">MSSAKRRVEQVSGHVQSPDRTPKIICETKEHSKGNTVATITFSNPAKLNTASNQLQNELIAVCERLSKDETLRVVVLTGAPPLAPGKAPAFIGGADIQELSRLSSSDDARKYITQIHKTCLAIQQIPVPVIARVHGYALGAGLEIMAACDLRVATRASKFGMPEPKIGLPSVAEAALFPSMNGIGRTKRLVYLGEDIPADEALSWGLIERVVGDEAELDTAVKEWVDRLVTMGPQILRVQKRLVTKWENSTLAEGIEAGVETLAEVYEGGGLIAKKMMAPLLKK</sequence>
<dbReference type="GO" id="GO:0006635">
    <property type="term" value="P:fatty acid beta-oxidation"/>
    <property type="evidence" value="ECO:0007669"/>
    <property type="project" value="TreeGrafter"/>
</dbReference>
<dbReference type="GO" id="GO:0003824">
    <property type="term" value="F:catalytic activity"/>
    <property type="evidence" value="ECO:0007669"/>
    <property type="project" value="UniProtKB-ARBA"/>
</dbReference>
<dbReference type="PANTHER" id="PTHR11941:SF54">
    <property type="entry name" value="ENOYL-COA HYDRATASE, MITOCHONDRIAL"/>
    <property type="match status" value="1"/>
</dbReference>
<evidence type="ECO:0000256" key="2">
    <source>
        <dbReference type="SAM" id="MobiDB-lite"/>
    </source>
</evidence>
<accession>A0A2S6C541</accession>
<proteinExistence type="predicted"/>
<dbReference type="InterPro" id="IPR001753">
    <property type="entry name" value="Enoyl-CoA_hydra/iso"/>
</dbReference>
<dbReference type="PANTHER" id="PTHR11941">
    <property type="entry name" value="ENOYL-COA HYDRATASE-RELATED"/>
    <property type="match status" value="1"/>
</dbReference>
<dbReference type="STRING" id="357750.A0A2S6C541"/>
<dbReference type="AlphaFoldDB" id="A0A2S6C541"/>
<dbReference type="Pfam" id="PF00378">
    <property type="entry name" value="ECH_1"/>
    <property type="match status" value="1"/>
</dbReference>